<accession>A0A2T1A6J1</accession>
<dbReference type="SUPFAM" id="SSF56801">
    <property type="entry name" value="Acetyl-CoA synthetase-like"/>
    <property type="match status" value="1"/>
</dbReference>
<dbReference type="Gene3D" id="3.30.300.30">
    <property type="match status" value="1"/>
</dbReference>
<dbReference type="PROSITE" id="PS00455">
    <property type="entry name" value="AMP_BINDING"/>
    <property type="match status" value="1"/>
</dbReference>
<evidence type="ECO:0000313" key="6">
    <source>
        <dbReference type="Proteomes" id="UP000237752"/>
    </source>
</evidence>
<keyword evidence="2" id="KW-0436">Ligase</keyword>
<gene>
    <name evidence="5" type="ORF">CLV47_10172</name>
</gene>
<dbReference type="OrthoDB" id="9803968at2"/>
<evidence type="ECO:0000256" key="1">
    <source>
        <dbReference type="ARBA" id="ARBA00006432"/>
    </source>
</evidence>
<dbReference type="InterPro" id="IPR045851">
    <property type="entry name" value="AMP-bd_C_sf"/>
</dbReference>
<evidence type="ECO:0000259" key="4">
    <source>
        <dbReference type="Pfam" id="PF13193"/>
    </source>
</evidence>
<comment type="similarity">
    <text evidence="1">Belongs to the ATP-dependent AMP-binding enzyme family.</text>
</comment>
<dbReference type="InterPro" id="IPR000873">
    <property type="entry name" value="AMP-dep_synth/lig_dom"/>
</dbReference>
<protein>
    <submittedName>
        <fullName evidence="5">Fatty-acyl-CoA synthase/feruloyl-CoA synthase</fullName>
    </submittedName>
</protein>
<dbReference type="CDD" id="cd17631">
    <property type="entry name" value="FACL_FadD13-like"/>
    <property type="match status" value="1"/>
</dbReference>
<dbReference type="EMBL" id="PVUE01000001">
    <property type="protein sequence ID" value="PRZ43948.1"/>
    <property type="molecule type" value="Genomic_DNA"/>
</dbReference>
<dbReference type="AlphaFoldDB" id="A0A2T1A6J1"/>
<comment type="caution">
    <text evidence="5">The sequence shown here is derived from an EMBL/GenBank/DDBJ whole genome shotgun (WGS) entry which is preliminary data.</text>
</comment>
<dbReference type="InterPro" id="IPR025110">
    <property type="entry name" value="AMP-bd_C"/>
</dbReference>
<keyword evidence="6" id="KW-1185">Reference proteome</keyword>
<evidence type="ECO:0000313" key="5">
    <source>
        <dbReference type="EMBL" id="PRZ43948.1"/>
    </source>
</evidence>
<dbReference type="InterPro" id="IPR020845">
    <property type="entry name" value="AMP-binding_CS"/>
</dbReference>
<dbReference type="GO" id="GO:0006631">
    <property type="term" value="P:fatty acid metabolic process"/>
    <property type="evidence" value="ECO:0007669"/>
    <property type="project" value="TreeGrafter"/>
</dbReference>
<dbReference type="GO" id="GO:0031956">
    <property type="term" value="F:medium-chain fatty acid-CoA ligase activity"/>
    <property type="evidence" value="ECO:0007669"/>
    <property type="project" value="TreeGrafter"/>
</dbReference>
<organism evidence="5 6">
    <name type="scientific">Antricoccus suffuscus</name>
    <dbReference type="NCBI Taxonomy" id="1629062"/>
    <lineage>
        <taxon>Bacteria</taxon>
        <taxon>Bacillati</taxon>
        <taxon>Actinomycetota</taxon>
        <taxon>Actinomycetes</taxon>
        <taxon>Geodermatophilales</taxon>
        <taxon>Antricoccaceae</taxon>
        <taxon>Antricoccus</taxon>
    </lineage>
</organism>
<dbReference type="PANTHER" id="PTHR43201:SF5">
    <property type="entry name" value="MEDIUM-CHAIN ACYL-COA LIGASE ACSF2, MITOCHONDRIAL"/>
    <property type="match status" value="1"/>
</dbReference>
<dbReference type="PANTHER" id="PTHR43201">
    <property type="entry name" value="ACYL-COA SYNTHETASE"/>
    <property type="match status" value="1"/>
</dbReference>
<dbReference type="RefSeq" id="WP_106347019.1">
    <property type="nucleotide sequence ID" value="NZ_PVUE01000001.1"/>
</dbReference>
<feature type="domain" description="AMP-dependent synthetase/ligase" evidence="3">
    <location>
        <begin position="12"/>
        <end position="370"/>
    </location>
</feature>
<sequence length="507" mass="54677">MATLAGQLARCSSAYPTKSALVFGETERTYRQLDEEVNQYAHALAALGVTKGDRVALMSGNSDVFVIAMYATFRLGAIFVPLNPRATSHELRHLLTDSGASVLLLGAGMMSAVEGLADRDPIDPGPQMLGLDAPMGLVSLPELATGQPTTAPDVEVAEDDDCMILYTSGTTGLAKGALFDHHRLLWVGHSVASLGTTGADRHLHVAPLYHCAQLVLLLLNGMSVGASHVILPGFEPTAVADAIERHRITVFLGVPTMYQLMLRLPALADRDFSAWRIGFFGAAPMPPSAVEQLVTTLPHVDFYQLCGQTEGGPTGIYLTPDEVRARPDATGRWPLPNCEVGVVDLDGNDVEVGVAGELVYRGETLMKEYWKQPEATAATIRDGWLHSGDLAVVDEQGYMTIVDRLKDMIITGGRNVYSVEVENALAAHPDVADVAVVGRPDDTYGERIVAVVTPHEGREVTLEGIREFAATYVADYKLPREIVVREIPRNPSGKILKHVIRKDLTSA</sequence>
<evidence type="ECO:0000256" key="2">
    <source>
        <dbReference type="ARBA" id="ARBA00022598"/>
    </source>
</evidence>
<evidence type="ECO:0000259" key="3">
    <source>
        <dbReference type="Pfam" id="PF00501"/>
    </source>
</evidence>
<dbReference type="InterPro" id="IPR042099">
    <property type="entry name" value="ANL_N_sf"/>
</dbReference>
<dbReference type="FunFam" id="3.30.300.30:FF:000008">
    <property type="entry name" value="2,3-dihydroxybenzoate-AMP ligase"/>
    <property type="match status" value="1"/>
</dbReference>
<dbReference type="Gene3D" id="3.40.50.12780">
    <property type="entry name" value="N-terminal domain of ligase-like"/>
    <property type="match status" value="1"/>
</dbReference>
<dbReference type="Pfam" id="PF00501">
    <property type="entry name" value="AMP-binding"/>
    <property type="match status" value="1"/>
</dbReference>
<proteinExistence type="inferred from homology"/>
<dbReference type="Pfam" id="PF13193">
    <property type="entry name" value="AMP-binding_C"/>
    <property type="match status" value="1"/>
</dbReference>
<name>A0A2T1A6J1_9ACTN</name>
<reference evidence="5 6" key="1">
    <citation type="submission" date="2018-03" db="EMBL/GenBank/DDBJ databases">
        <title>Genomic Encyclopedia of Archaeal and Bacterial Type Strains, Phase II (KMG-II): from individual species to whole genera.</title>
        <authorList>
            <person name="Goeker M."/>
        </authorList>
    </citation>
    <scope>NUCLEOTIDE SEQUENCE [LARGE SCALE GENOMIC DNA]</scope>
    <source>
        <strain evidence="5 6">DSM 100065</strain>
    </source>
</reference>
<feature type="domain" description="AMP-binding enzyme C-terminal" evidence="4">
    <location>
        <begin position="420"/>
        <end position="494"/>
    </location>
</feature>
<dbReference type="Proteomes" id="UP000237752">
    <property type="component" value="Unassembled WGS sequence"/>
</dbReference>